<feature type="transmembrane region" description="Helical" evidence="1">
    <location>
        <begin position="699"/>
        <end position="722"/>
    </location>
</feature>
<feature type="transmembrane region" description="Helical" evidence="1">
    <location>
        <begin position="123"/>
        <end position="144"/>
    </location>
</feature>
<keyword evidence="3" id="KW-0378">Hydrolase</keyword>
<feature type="transmembrane region" description="Helical" evidence="1">
    <location>
        <begin position="613"/>
        <end position="637"/>
    </location>
</feature>
<evidence type="ECO:0000259" key="2">
    <source>
        <dbReference type="Pfam" id="PF02517"/>
    </source>
</evidence>
<dbReference type="EMBL" id="LROM01000082">
    <property type="protein sequence ID" value="OFA00685.1"/>
    <property type="molecule type" value="Genomic_DNA"/>
</dbReference>
<evidence type="ECO:0000313" key="3">
    <source>
        <dbReference type="EMBL" id="OFA00685.1"/>
    </source>
</evidence>
<dbReference type="RefSeq" id="WP_229255334.1">
    <property type="nucleotide sequence ID" value="NZ_LROM01000082.1"/>
</dbReference>
<accession>A0A1E7WNG4</accession>
<keyword evidence="1" id="KW-0472">Membrane</keyword>
<dbReference type="GO" id="GO:0080120">
    <property type="term" value="P:CAAX-box protein maturation"/>
    <property type="evidence" value="ECO:0007669"/>
    <property type="project" value="UniProtKB-ARBA"/>
</dbReference>
<organism evidence="3 4">
    <name type="scientific">Duganella phyllosphaerae</name>
    <dbReference type="NCBI Taxonomy" id="762836"/>
    <lineage>
        <taxon>Bacteria</taxon>
        <taxon>Pseudomonadati</taxon>
        <taxon>Pseudomonadota</taxon>
        <taxon>Betaproteobacteria</taxon>
        <taxon>Burkholderiales</taxon>
        <taxon>Oxalobacteraceae</taxon>
        <taxon>Telluria group</taxon>
        <taxon>Duganella</taxon>
    </lineage>
</organism>
<dbReference type="Pfam" id="PF02517">
    <property type="entry name" value="Rce1-like"/>
    <property type="match status" value="1"/>
</dbReference>
<feature type="transmembrane region" description="Helical" evidence="1">
    <location>
        <begin position="483"/>
        <end position="508"/>
    </location>
</feature>
<comment type="caution">
    <text evidence="3">The sequence shown here is derived from an EMBL/GenBank/DDBJ whole genome shotgun (WGS) entry which is preliminary data.</text>
</comment>
<dbReference type="PANTHER" id="PTHR36435">
    <property type="entry name" value="SLR1288 PROTEIN"/>
    <property type="match status" value="1"/>
</dbReference>
<feature type="transmembrane region" description="Helical" evidence="1">
    <location>
        <begin position="204"/>
        <end position="226"/>
    </location>
</feature>
<dbReference type="AlphaFoldDB" id="A0A1E7WNG4"/>
<keyword evidence="4" id="KW-1185">Reference proteome</keyword>
<feature type="transmembrane region" description="Helical" evidence="1">
    <location>
        <begin position="300"/>
        <end position="322"/>
    </location>
</feature>
<dbReference type="PATRIC" id="fig|762836.4.peg.2420"/>
<feature type="transmembrane region" description="Helical" evidence="1">
    <location>
        <begin position="456"/>
        <end position="477"/>
    </location>
</feature>
<gene>
    <name evidence="3" type="ORF">DUPY_23370</name>
</gene>
<reference evidence="4" key="1">
    <citation type="journal article" date="2016" name="Front. Microbiol.">
        <title>Molecular Keys to the Janthinobacterium and Duganella spp. Interaction with the Plant Pathogen Fusarium graminearum.</title>
        <authorList>
            <person name="Haack F.S."/>
            <person name="Poehlein A."/>
            <person name="Kroger C."/>
            <person name="Voigt C.A."/>
            <person name="Piepenbring M."/>
            <person name="Bode H.B."/>
            <person name="Daniel R."/>
            <person name="Schafer W."/>
            <person name="Streit W.R."/>
        </authorList>
    </citation>
    <scope>NUCLEOTIDE SEQUENCE [LARGE SCALE GENOMIC DNA]</scope>
    <source>
        <strain evidence="4">T54</strain>
    </source>
</reference>
<keyword evidence="3" id="KW-0645">Protease</keyword>
<proteinExistence type="predicted"/>
<feature type="transmembrane region" description="Helical" evidence="1">
    <location>
        <begin position="59"/>
        <end position="79"/>
    </location>
</feature>
<dbReference type="GO" id="GO:0006508">
    <property type="term" value="P:proteolysis"/>
    <property type="evidence" value="ECO:0007669"/>
    <property type="project" value="UniProtKB-KW"/>
</dbReference>
<evidence type="ECO:0000313" key="4">
    <source>
        <dbReference type="Proteomes" id="UP000175989"/>
    </source>
</evidence>
<dbReference type="InterPro" id="IPR052710">
    <property type="entry name" value="CAAX_protease"/>
</dbReference>
<evidence type="ECO:0000256" key="1">
    <source>
        <dbReference type="SAM" id="Phobius"/>
    </source>
</evidence>
<feature type="transmembrane region" description="Helical" evidence="1">
    <location>
        <begin position="407"/>
        <end position="426"/>
    </location>
</feature>
<name>A0A1E7WNG4_9BURK</name>
<feature type="transmembrane region" description="Helical" evidence="1">
    <location>
        <begin position="178"/>
        <end position="197"/>
    </location>
</feature>
<feature type="transmembrane region" description="Helical" evidence="1">
    <location>
        <begin position="588"/>
        <end position="607"/>
    </location>
</feature>
<keyword evidence="1" id="KW-1133">Transmembrane helix</keyword>
<feature type="transmembrane region" description="Helical" evidence="1">
    <location>
        <begin position="374"/>
        <end position="392"/>
    </location>
</feature>
<dbReference type="GO" id="GO:0004175">
    <property type="term" value="F:endopeptidase activity"/>
    <property type="evidence" value="ECO:0007669"/>
    <property type="project" value="UniProtKB-ARBA"/>
</dbReference>
<feature type="domain" description="CAAX prenyl protease 2/Lysostaphin resistance protein A-like" evidence="2">
    <location>
        <begin position="700"/>
        <end position="785"/>
    </location>
</feature>
<feature type="transmembrane region" description="Helical" evidence="1">
    <location>
        <begin position="246"/>
        <end position="269"/>
    </location>
</feature>
<feature type="transmembrane region" description="Helical" evidence="1">
    <location>
        <begin position="734"/>
        <end position="767"/>
    </location>
</feature>
<sequence length="798" mass="86174">MMDADRGLKAPPSPARAVWLMTRMRLTRQFNQVGNAFSRKKKKARAPVTRVAHGGKRNGMWIVSAVVAVLMLFVCLNMSRMAVLNMQCRLVDDGACAQSVTRDGFDFDMAASELHAMPFDPSLMGGLSMVLTALFAISVLLPLAGKELAKPDWDLEWLVTLPVERSTLLWGRLLERSASNLSGIFALFPPYLVIAWYSGLQWSAVPVALLATALLLPLAALLHTLIDTGVRLWLAAAQLRNLQALLSLLNAPMLYLVFALSMPAASSFVMDLARGFPAWGLWLPTGVLLQAIQAQGLQHFAVLAALLAAQLVVLLWAGVALLRWQLRNGVVGSGVRESGRKAAISAPAPVGKLHLPLSPVMRRELRLLARDRNFLVQTLVLPLIVVGSQLVFNGKLDTISQFGEMPTVAAAIAFGIGVYVLMLSAFQTLNNEGNALWLLYTVPDSVENVLKQKARLWGALAMVYPLIVGAITLATAPQPTWQMLVLLLIVMAGIPIYSTIAVALGVFACDPTAIEVHKRIRPTYSYLFLLLASFYTWSIYTSLWSQKVVIMVLSGALALALWQKARDALPYLLDPGASPPARVSASDGLIAATGFFIVQAIVALILMRGKAQATLPALTIAFGIAGLLVYALMRFIYWRAKTTGVPAILRGASWWPSVKVALLPSALACVTALAYLTALKVLDVPLSAGQGPVDSVAHAQLWMVALAVLAAPLCEEFIFRGLIYGGLRRSLPTWSAIMVSAAIFAVVHPPLSMLPVFVLGCCAAWTYERSKTLLAPMLVHAVYNAAVLAAQWQLGAGN</sequence>
<dbReference type="InterPro" id="IPR003675">
    <property type="entry name" value="Rce1/LyrA-like_dom"/>
</dbReference>
<feature type="transmembrane region" description="Helical" evidence="1">
    <location>
        <begin position="520"/>
        <end position="537"/>
    </location>
</feature>
<feature type="transmembrane region" description="Helical" evidence="1">
    <location>
        <begin position="658"/>
        <end position="679"/>
    </location>
</feature>
<dbReference type="PANTHER" id="PTHR36435:SF1">
    <property type="entry name" value="CAAX AMINO TERMINAL PROTEASE FAMILY PROTEIN"/>
    <property type="match status" value="1"/>
</dbReference>
<keyword evidence="1" id="KW-0812">Transmembrane</keyword>
<protein>
    <submittedName>
        <fullName evidence="3">CAAX amino terminal protease self-immunity</fullName>
    </submittedName>
</protein>
<feature type="transmembrane region" description="Helical" evidence="1">
    <location>
        <begin position="773"/>
        <end position="792"/>
    </location>
</feature>
<dbReference type="Proteomes" id="UP000175989">
    <property type="component" value="Unassembled WGS sequence"/>
</dbReference>